<accession>A0A6N2ZTG1</accession>
<dbReference type="Gene3D" id="1.10.3210.10">
    <property type="entry name" value="Hypothetical protein af1432"/>
    <property type="match status" value="1"/>
</dbReference>
<name>A0A6N2ZTG1_9BACT</name>
<dbReference type="SUPFAM" id="SSF109604">
    <property type="entry name" value="HD-domain/PDEase-like"/>
    <property type="match status" value="1"/>
</dbReference>
<proteinExistence type="predicted"/>
<dbReference type="RefSeq" id="WP_412441858.1">
    <property type="nucleotide sequence ID" value="NZ_CACRUT010000006.1"/>
</dbReference>
<dbReference type="EMBL" id="CACRUT010000006">
    <property type="protein sequence ID" value="VYT80002.1"/>
    <property type="molecule type" value="Genomic_DNA"/>
</dbReference>
<dbReference type="AlphaFoldDB" id="A0A6N2ZTG1"/>
<evidence type="ECO:0000313" key="1">
    <source>
        <dbReference type="EMBL" id="VYT80002.1"/>
    </source>
</evidence>
<organism evidence="1">
    <name type="scientific">Paraprevotella clara</name>
    <dbReference type="NCBI Taxonomy" id="454154"/>
    <lineage>
        <taxon>Bacteria</taxon>
        <taxon>Pseudomonadati</taxon>
        <taxon>Bacteroidota</taxon>
        <taxon>Bacteroidia</taxon>
        <taxon>Bacteroidales</taxon>
        <taxon>Prevotellaceae</taxon>
        <taxon>Paraprevotella</taxon>
    </lineage>
</organism>
<sequence length="214" mass="24394">MENKTLFSEILERQSDLLERIRHAAHEAHAAVNQFYGVDLPYSYHLDGVAELVARYGGEVCTRVEDVPAVMFGVWFHDSIEDARLTYNDVRKRARSLGLDEAQAFMAAEIVYALTNEKGRTRAERAGVKYYEGIRATPYAPMVKLADRMANVRFSLRQTSDYNHRMAGVYREEWPHFLASLWPATDDPRMGLPQEMVLQLCGLLGVDAKGMFED</sequence>
<protein>
    <recommendedName>
        <fullName evidence="2">Phosphohydrolase</fullName>
    </recommendedName>
</protein>
<gene>
    <name evidence="1" type="ORF">PCLFYP37_01152</name>
</gene>
<evidence type="ECO:0008006" key="2">
    <source>
        <dbReference type="Google" id="ProtNLM"/>
    </source>
</evidence>
<reference evidence="1" key="1">
    <citation type="submission" date="2019-11" db="EMBL/GenBank/DDBJ databases">
        <authorList>
            <person name="Feng L."/>
        </authorList>
    </citation>
    <scope>NUCLEOTIDE SEQUENCE</scope>
    <source>
        <strain evidence="1">PclaraLFYP37</strain>
    </source>
</reference>